<dbReference type="EMBL" id="AUZY01003131">
    <property type="protein sequence ID" value="EQD70457.1"/>
    <property type="molecule type" value="Genomic_DNA"/>
</dbReference>
<dbReference type="InterPro" id="IPR036188">
    <property type="entry name" value="FAD/NAD-bd_sf"/>
</dbReference>
<gene>
    <name evidence="1" type="ORF">B1B_04995</name>
</gene>
<dbReference type="SUPFAM" id="SSF51905">
    <property type="entry name" value="FAD/NAD(P)-binding domain"/>
    <property type="match status" value="1"/>
</dbReference>
<reference evidence="1" key="2">
    <citation type="journal article" date="2014" name="ISME J.">
        <title>Microbial stratification in low pH oxic and suboxic macroscopic growths along an acid mine drainage.</title>
        <authorList>
            <person name="Mendez-Garcia C."/>
            <person name="Mesa V."/>
            <person name="Sprenger R.R."/>
            <person name="Richter M."/>
            <person name="Diez M.S."/>
            <person name="Solano J."/>
            <person name="Bargiela R."/>
            <person name="Golyshina O.V."/>
            <person name="Manteca A."/>
            <person name="Ramos J.L."/>
            <person name="Gallego J.R."/>
            <person name="Llorente I."/>
            <person name="Martins Dos Santos V.A."/>
            <person name="Jensen O.N."/>
            <person name="Pelaez A.I."/>
            <person name="Sanchez J."/>
            <person name="Ferrer M."/>
        </authorList>
    </citation>
    <scope>NUCLEOTIDE SEQUENCE</scope>
</reference>
<evidence type="ECO:0000313" key="1">
    <source>
        <dbReference type="EMBL" id="EQD70457.1"/>
    </source>
</evidence>
<reference evidence="1" key="1">
    <citation type="submission" date="2013-08" db="EMBL/GenBank/DDBJ databases">
        <authorList>
            <person name="Mendez C."/>
            <person name="Richter M."/>
            <person name="Ferrer M."/>
            <person name="Sanchez J."/>
        </authorList>
    </citation>
    <scope>NUCLEOTIDE SEQUENCE</scope>
</reference>
<sequence length="98" mass="10763">MVIGAASGTSCFGPAYEFATIIETDLRKRKIRDRVPITYVTPEPYVGHMGLGGVGDSKGLIESEFRQRHIKWICNARVVEVTATEVVVNELDARGQLA</sequence>
<name>T1BKY3_9ZZZZ</name>
<proteinExistence type="predicted"/>
<protein>
    <submittedName>
        <fullName evidence="1">Sulfide-quinone reductase</fullName>
    </submittedName>
</protein>
<feature type="non-terminal residue" evidence="1">
    <location>
        <position position="98"/>
    </location>
</feature>
<dbReference type="AlphaFoldDB" id="T1BKY3"/>
<dbReference type="Gene3D" id="3.50.50.100">
    <property type="match status" value="1"/>
</dbReference>
<organism evidence="1">
    <name type="scientific">mine drainage metagenome</name>
    <dbReference type="NCBI Taxonomy" id="410659"/>
    <lineage>
        <taxon>unclassified sequences</taxon>
        <taxon>metagenomes</taxon>
        <taxon>ecological metagenomes</taxon>
    </lineage>
</organism>
<comment type="caution">
    <text evidence="1">The sequence shown here is derived from an EMBL/GenBank/DDBJ whole genome shotgun (WGS) entry which is preliminary data.</text>
</comment>
<accession>T1BKY3</accession>